<dbReference type="InterPro" id="IPR045621">
    <property type="entry name" value="BPD_transp_1_N"/>
</dbReference>
<dbReference type="PANTHER" id="PTHR43163">
    <property type="entry name" value="DIPEPTIDE TRANSPORT SYSTEM PERMEASE PROTEIN DPPB-RELATED"/>
    <property type="match status" value="1"/>
</dbReference>
<keyword evidence="5 7" id="KW-1133">Transmembrane helix</keyword>
<dbReference type="eggNOG" id="COG0601">
    <property type="taxonomic scope" value="Bacteria"/>
</dbReference>
<evidence type="ECO:0000256" key="7">
    <source>
        <dbReference type="RuleBase" id="RU363032"/>
    </source>
</evidence>
<keyword evidence="6 7" id="KW-0472">Membrane</keyword>
<evidence type="ECO:0000256" key="5">
    <source>
        <dbReference type="ARBA" id="ARBA00022989"/>
    </source>
</evidence>
<feature type="transmembrane region" description="Helical" evidence="7">
    <location>
        <begin position="185"/>
        <end position="207"/>
    </location>
</feature>
<evidence type="ECO:0000259" key="8">
    <source>
        <dbReference type="PROSITE" id="PS50928"/>
    </source>
</evidence>
<dbReference type="OrthoDB" id="9773683at2"/>
<keyword evidence="4 7" id="KW-0812">Transmembrane</keyword>
<dbReference type="PANTHER" id="PTHR43163:SF6">
    <property type="entry name" value="DIPEPTIDE TRANSPORT SYSTEM PERMEASE PROTEIN DPPB-RELATED"/>
    <property type="match status" value="1"/>
</dbReference>
<feature type="transmembrane region" description="Helical" evidence="7">
    <location>
        <begin position="100"/>
        <end position="122"/>
    </location>
</feature>
<gene>
    <name evidence="9" type="ORF">N782_19830</name>
</gene>
<dbReference type="RefSeq" id="WP_036823183.1">
    <property type="nucleotide sequence ID" value="NZ_AVBF01000068.1"/>
</dbReference>
<dbReference type="Pfam" id="PF00528">
    <property type="entry name" value="BPD_transp_1"/>
    <property type="match status" value="1"/>
</dbReference>
<dbReference type="Proteomes" id="UP000030147">
    <property type="component" value="Unassembled WGS sequence"/>
</dbReference>
<evidence type="ECO:0000256" key="6">
    <source>
        <dbReference type="ARBA" id="ARBA00023136"/>
    </source>
</evidence>
<sequence>MLKYSLRRILGMIPMLFLISVVVFFLALAMPGDSLTGEIDPNNTDPEYIEQMREKLGYNDPIYVQYGRWISNFAQGDFGTSTKYKIPVADLIAQRLPNTLFLGVTSLIITYIFAFVMGMYAGRKPYTKLDNFIGGFNYLMLAIPIYIAGVFAIYFFSFHLGWFPFSGSVDIATNEGTLDWWLSRIYHVILPALVLGAMGTAAYTQFLRNDIIDNSQKDYVRTARAKGTPESRIYNHHILRNSVIPLITFLGFDIVTLVNGALITETIFTYPGLGQLFLSSMTTNDYPTLMTLALMFSFLVLIGNLIADLLYGVVDPRIRLD</sequence>
<evidence type="ECO:0000256" key="2">
    <source>
        <dbReference type="ARBA" id="ARBA00022448"/>
    </source>
</evidence>
<dbReference type="GO" id="GO:0005886">
    <property type="term" value="C:plasma membrane"/>
    <property type="evidence" value="ECO:0007669"/>
    <property type="project" value="UniProtKB-SubCell"/>
</dbReference>
<keyword evidence="2 7" id="KW-0813">Transport</keyword>
<evidence type="ECO:0000313" key="10">
    <source>
        <dbReference type="Proteomes" id="UP000030147"/>
    </source>
</evidence>
<feature type="transmembrane region" description="Helical" evidence="7">
    <location>
        <begin position="288"/>
        <end position="314"/>
    </location>
</feature>
<feature type="domain" description="ABC transmembrane type-1" evidence="8">
    <location>
        <begin position="96"/>
        <end position="307"/>
    </location>
</feature>
<dbReference type="InterPro" id="IPR000515">
    <property type="entry name" value="MetI-like"/>
</dbReference>
<evidence type="ECO:0000256" key="3">
    <source>
        <dbReference type="ARBA" id="ARBA00022475"/>
    </source>
</evidence>
<dbReference type="Gene3D" id="1.10.3720.10">
    <property type="entry name" value="MetI-like"/>
    <property type="match status" value="1"/>
</dbReference>
<accession>A0A0A2TAE5</accession>
<feature type="transmembrane region" description="Helical" evidence="7">
    <location>
        <begin position="143"/>
        <end position="165"/>
    </location>
</feature>
<comment type="similarity">
    <text evidence="7">Belongs to the binding-protein-dependent transport system permease family.</text>
</comment>
<organism evidence="9 10">
    <name type="scientific">Pontibacillus yanchengensis Y32</name>
    <dbReference type="NCBI Taxonomy" id="1385514"/>
    <lineage>
        <taxon>Bacteria</taxon>
        <taxon>Bacillati</taxon>
        <taxon>Bacillota</taxon>
        <taxon>Bacilli</taxon>
        <taxon>Bacillales</taxon>
        <taxon>Bacillaceae</taxon>
        <taxon>Pontibacillus</taxon>
    </lineage>
</organism>
<dbReference type="AlphaFoldDB" id="A0A0A2TAE5"/>
<protein>
    <submittedName>
        <fullName evidence="9">Peptide ABC transporter permease</fullName>
    </submittedName>
</protein>
<evidence type="ECO:0000313" key="9">
    <source>
        <dbReference type="EMBL" id="KGP71353.1"/>
    </source>
</evidence>
<dbReference type="EMBL" id="AVBF01000068">
    <property type="protein sequence ID" value="KGP71353.1"/>
    <property type="molecule type" value="Genomic_DNA"/>
</dbReference>
<dbReference type="GO" id="GO:0055085">
    <property type="term" value="P:transmembrane transport"/>
    <property type="evidence" value="ECO:0007669"/>
    <property type="project" value="InterPro"/>
</dbReference>
<keyword evidence="10" id="KW-1185">Reference proteome</keyword>
<dbReference type="Pfam" id="PF19300">
    <property type="entry name" value="BPD_transp_1_N"/>
    <property type="match status" value="1"/>
</dbReference>
<comment type="caution">
    <text evidence="9">The sequence shown here is derived from an EMBL/GenBank/DDBJ whole genome shotgun (WGS) entry which is preliminary data.</text>
</comment>
<name>A0A0A2TAE5_9BACI</name>
<proteinExistence type="inferred from homology"/>
<dbReference type="InterPro" id="IPR035906">
    <property type="entry name" value="MetI-like_sf"/>
</dbReference>
<dbReference type="STRING" id="1385514.N782_19830"/>
<dbReference type="SUPFAM" id="SSF161098">
    <property type="entry name" value="MetI-like"/>
    <property type="match status" value="1"/>
</dbReference>
<dbReference type="CDD" id="cd06261">
    <property type="entry name" value="TM_PBP2"/>
    <property type="match status" value="1"/>
</dbReference>
<reference evidence="9 10" key="1">
    <citation type="journal article" date="2015" name="Stand. Genomic Sci.">
        <title>High quality draft genome sequence of the moderately halophilic bacterium Pontibacillus yanchengensis Y32(T) and comparison among Pontibacillus genomes.</title>
        <authorList>
            <person name="Huang J."/>
            <person name="Qiao Z.X."/>
            <person name="Tang J.W."/>
            <person name="Wang G."/>
        </authorList>
    </citation>
    <scope>NUCLEOTIDE SEQUENCE [LARGE SCALE GENOMIC DNA]</scope>
    <source>
        <strain evidence="9 10">Y32</strain>
    </source>
</reference>
<dbReference type="PROSITE" id="PS50928">
    <property type="entry name" value="ABC_TM1"/>
    <property type="match status" value="1"/>
</dbReference>
<dbReference type="NCBIfam" id="NF045472">
    <property type="entry name" value="Opp4B"/>
    <property type="match status" value="1"/>
</dbReference>
<keyword evidence="3" id="KW-1003">Cell membrane</keyword>
<comment type="subcellular location">
    <subcellularLocation>
        <location evidence="1 7">Cell membrane</location>
        <topology evidence="1 7">Multi-pass membrane protein</topology>
    </subcellularLocation>
</comment>
<feature type="transmembrane region" description="Helical" evidence="7">
    <location>
        <begin position="243"/>
        <end position="268"/>
    </location>
</feature>
<evidence type="ECO:0000256" key="4">
    <source>
        <dbReference type="ARBA" id="ARBA00022692"/>
    </source>
</evidence>
<evidence type="ECO:0000256" key="1">
    <source>
        <dbReference type="ARBA" id="ARBA00004651"/>
    </source>
</evidence>